<reference evidence="2 3" key="1">
    <citation type="submission" date="2014-04" db="EMBL/GenBank/DDBJ databases">
        <authorList>
            <consortium name="DOE Joint Genome Institute"/>
            <person name="Kuo A."/>
            <person name="Kohler A."/>
            <person name="Nagy L.G."/>
            <person name="Floudas D."/>
            <person name="Copeland A."/>
            <person name="Barry K.W."/>
            <person name="Cichocki N."/>
            <person name="Veneault-Fourrey C."/>
            <person name="LaButti K."/>
            <person name="Lindquist E.A."/>
            <person name="Lipzen A."/>
            <person name="Lundell T."/>
            <person name="Morin E."/>
            <person name="Murat C."/>
            <person name="Sun H."/>
            <person name="Tunlid A."/>
            <person name="Henrissat B."/>
            <person name="Grigoriev I.V."/>
            <person name="Hibbett D.S."/>
            <person name="Martin F."/>
            <person name="Nordberg H.P."/>
            <person name="Cantor M.N."/>
            <person name="Hua S.X."/>
        </authorList>
    </citation>
    <scope>NUCLEOTIDE SEQUENCE [LARGE SCALE GENOMIC DNA]</scope>
    <source>
        <strain evidence="2 3">Foug A</strain>
    </source>
</reference>
<proteinExistence type="predicted"/>
<dbReference type="Proteomes" id="UP000053989">
    <property type="component" value="Unassembled WGS sequence"/>
</dbReference>
<name>A0A0C3D8C5_9AGAM</name>
<dbReference type="HOGENOM" id="CLU_060373_1_0_1"/>
<keyword evidence="3" id="KW-1185">Reference proteome</keyword>
<dbReference type="EMBL" id="KN822212">
    <property type="protein sequence ID" value="KIM52386.1"/>
    <property type="molecule type" value="Genomic_DNA"/>
</dbReference>
<feature type="domain" description="DUF6532" evidence="1">
    <location>
        <begin position="3"/>
        <end position="84"/>
    </location>
</feature>
<gene>
    <name evidence="2" type="ORF">SCLCIDRAFT_141189</name>
</gene>
<organism evidence="2 3">
    <name type="scientific">Scleroderma citrinum Foug A</name>
    <dbReference type="NCBI Taxonomy" id="1036808"/>
    <lineage>
        <taxon>Eukaryota</taxon>
        <taxon>Fungi</taxon>
        <taxon>Dikarya</taxon>
        <taxon>Basidiomycota</taxon>
        <taxon>Agaricomycotina</taxon>
        <taxon>Agaricomycetes</taxon>
        <taxon>Agaricomycetidae</taxon>
        <taxon>Boletales</taxon>
        <taxon>Sclerodermatineae</taxon>
        <taxon>Sclerodermataceae</taxon>
        <taxon>Scleroderma</taxon>
    </lineage>
</organism>
<evidence type="ECO:0000259" key="1">
    <source>
        <dbReference type="Pfam" id="PF20149"/>
    </source>
</evidence>
<feature type="non-terminal residue" evidence="2">
    <location>
        <position position="1"/>
    </location>
</feature>
<protein>
    <recommendedName>
        <fullName evidence="1">DUF6532 domain-containing protein</fullName>
    </recommendedName>
</protein>
<dbReference type="AlphaFoldDB" id="A0A0C3D8C5"/>
<accession>A0A0C3D8C5</accession>
<dbReference type="InterPro" id="IPR045341">
    <property type="entry name" value="DUF6532"/>
</dbReference>
<dbReference type="InParanoid" id="A0A0C3D8C5"/>
<dbReference type="OrthoDB" id="3070412at2759"/>
<sequence>GRTNNLAHPTLSGLIIDFFYTGPSSVGQLFPEVFQIEVPRVTVAISATALKVALDEMVSSKGEVSFRVSTYLPVYLEILGLMKKCDTSAVHAAKTKSL</sequence>
<dbReference type="Pfam" id="PF20149">
    <property type="entry name" value="DUF6532"/>
    <property type="match status" value="1"/>
</dbReference>
<reference evidence="3" key="2">
    <citation type="submission" date="2015-01" db="EMBL/GenBank/DDBJ databases">
        <title>Evolutionary Origins and Diversification of the Mycorrhizal Mutualists.</title>
        <authorList>
            <consortium name="DOE Joint Genome Institute"/>
            <consortium name="Mycorrhizal Genomics Consortium"/>
            <person name="Kohler A."/>
            <person name="Kuo A."/>
            <person name="Nagy L.G."/>
            <person name="Floudas D."/>
            <person name="Copeland A."/>
            <person name="Barry K.W."/>
            <person name="Cichocki N."/>
            <person name="Veneault-Fourrey C."/>
            <person name="LaButti K."/>
            <person name="Lindquist E.A."/>
            <person name="Lipzen A."/>
            <person name="Lundell T."/>
            <person name="Morin E."/>
            <person name="Murat C."/>
            <person name="Riley R."/>
            <person name="Ohm R."/>
            <person name="Sun H."/>
            <person name="Tunlid A."/>
            <person name="Henrissat B."/>
            <person name="Grigoriev I.V."/>
            <person name="Hibbett D.S."/>
            <person name="Martin F."/>
        </authorList>
    </citation>
    <scope>NUCLEOTIDE SEQUENCE [LARGE SCALE GENOMIC DNA]</scope>
    <source>
        <strain evidence="3">Foug A</strain>
    </source>
</reference>
<evidence type="ECO:0000313" key="2">
    <source>
        <dbReference type="EMBL" id="KIM52386.1"/>
    </source>
</evidence>
<evidence type="ECO:0000313" key="3">
    <source>
        <dbReference type="Proteomes" id="UP000053989"/>
    </source>
</evidence>